<dbReference type="STRING" id="946122.A0A0C2SE05"/>
<dbReference type="OrthoDB" id="3249663at2759"/>
<dbReference type="HOGENOM" id="CLU_031737_0_0_1"/>
<accession>A0A0C2SE05</accession>
<dbReference type="AlphaFoldDB" id="A0A0C2SE05"/>
<feature type="compositionally biased region" description="Low complexity" evidence="1">
    <location>
        <begin position="34"/>
        <end position="49"/>
    </location>
</feature>
<organism evidence="2 3">
    <name type="scientific">Amanita muscaria (strain Koide BX008)</name>
    <dbReference type="NCBI Taxonomy" id="946122"/>
    <lineage>
        <taxon>Eukaryota</taxon>
        <taxon>Fungi</taxon>
        <taxon>Dikarya</taxon>
        <taxon>Basidiomycota</taxon>
        <taxon>Agaricomycotina</taxon>
        <taxon>Agaricomycetes</taxon>
        <taxon>Agaricomycetidae</taxon>
        <taxon>Agaricales</taxon>
        <taxon>Pluteineae</taxon>
        <taxon>Amanitaceae</taxon>
        <taxon>Amanita</taxon>
    </lineage>
</organism>
<evidence type="ECO:0000256" key="1">
    <source>
        <dbReference type="SAM" id="MobiDB-lite"/>
    </source>
</evidence>
<dbReference type="Proteomes" id="UP000054549">
    <property type="component" value="Unassembled WGS sequence"/>
</dbReference>
<gene>
    <name evidence="2" type="ORF">M378DRAFT_13601</name>
</gene>
<feature type="region of interest" description="Disordered" evidence="1">
    <location>
        <begin position="120"/>
        <end position="204"/>
    </location>
</feature>
<feature type="region of interest" description="Disordered" evidence="1">
    <location>
        <begin position="1"/>
        <end position="88"/>
    </location>
</feature>
<feature type="compositionally biased region" description="Basic residues" evidence="1">
    <location>
        <begin position="345"/>
        <end position="356"/>
    </location>
</feature>
<reference evidence="2 3" key="1">
    <citation type="submission" date="2014-04" db="EMBL/GenBank/DDBJ databases">
        <title>Evolutionary Origins and Diversification of the Mycorrhizal Mutualists.</title>
        <authorList>
            <consortium name="DOE Joint Genome Institute"/>
            <consortium name="Mycorrhizal Genomics Consortium"/>
            <person name="Kohler A."/>
            <person name="Kuo A."/>
            <person name="Nagy L.G."/>
            <person name="Floudas D."/>
            <person name="Copeland A."/>
            <person name="Barry K.W."/>
            <person name="Cichocki N."/>
            <person name="Veneault-Fourrey C."/>
            <person name="LaButti K."/>
            <person name="Lindquist E.A."/>
            <person name="Lipzen A."/>
            <person name="Lundell T."/>
            <person name="Morin E."/>
            <person name="Murat C."/>
            <person name="Riley R."/>
            <person name="Ohm R."/>
            <person name="Sun H."/>
            <person name="Tunlid A."/>
            <person name="Henrissat B."/>
            <person name="Grigoriev I.V."/>
            <person name="Hibbett D.S."/>
            <person name="Martin F."/>
        </authorList>
    </citation>
    <scope>NUCLEOTIDE SEQUENCE [LARGE SCALE GENOMIC DNA]</scope>
    <source>
        <strain evidence="2 3">Koide BX008</strain>
    </source>
</reference>
<feature type="compositionally biased region" description="Polar residues" evidence="1">
    <location>
        <begin position="10"/>
        <end position="20"/>
    </location>
</feature>
<evidence type="ECO:0000313" key="2">
    <source>
        <dbReference type="EMBL" id="KIL61295.1"/>
    </source>
</evidence>
<dbReference type="InParanoid" id="A0A0C2SE05"/>
<feature type="region of interest" description="Disordered" evidence="1">
    <location>
        <begin position="236"/>
        <end position="356"/>
    </location>
</feature>
<sequence length="356" mass="39119">MYARERTAHWVQSHTSSQGGYYTPSIPPSDLDDYSSPPSEAESSHSLPPRMVLRYDDGRDMPIPRPQGNGHHTHSRRQIHVHPTPYGGPLPGDVRSRAHRAPAMPNAPEQIRVLPSGETVHAHPRTHSSPLSSAQYSAQPHPQQIHPRAGPFPPGSHAYQESRSRHPHSGRHGYSSSMAHIPGSNYGPYPHIQHPHHVGPNGVIYSHSAPPALIHHAPPNTATYPHMGVSEHHHAMSGIHAEGKHARTRATSLSGHHSRPQVQDYSDSGSSDSEAGPYRSRSRSKRTASSGDRSVTTATSSGRSPVTPSSRHDKRPFFQRLVHFAEKISHVGPSRASSVTDEPRVRRRHSIIGSRR</sequence>
<feature type="compositionally biased region" description="Polar residues" evidence="1">
    <location>
        <begin position="249"/>
        <end position="273"/>
    </location>
</feature>
<name>A0A0C2SE05_AMAMK</name>
<feature type="compositionally biased region" description="Basic and acidic residues" evidence="1">
    <location>
        <begin position="53"/>
        <end position="62"/>
    </location>
</feature>
<keyword evidence="3" id="KW-1185">Reference proteome</keyword>
<feature type="compositionally biased region" description="Polar residues" evidence="1">
    <location>
        <begin position="291"/>
        <end position="309"/>
    </location>
</feature>
<feature type="compositionally biased region" description="Basic residues" evidence="1">
    <location>
        <begin position="71"/>
        <end position="80"/>
    </location>
</feature>
<proteinExistence type="predicted"/>
<evidence type="ECO:0000313" key="3">
    <source>
        <dbReference type="Proteomes" id="UP000054549"/>
    </source>
</evidence>
<feature type="compositionally biased region" description="Polar residues" evidence="1">
    <location>
        <begin position="127"/>
        <end position="142"/>
    </location>
</feature>
<protein>
    <submittedName>
        <fullName evidence="2">Uncharacterized protein</fullName>
    </submittedName>
</protein>
<dbReference type="EMBL" id="KN818286">
    <property type="protein sequence ID" value="KIL61295.1"/>
    <property type="molecule type" value="Genomic_DNA"/>
</dbReference>